<keyword evidence="1" id="KW-1185">Reference proteome</keyword>
<sequence length="62" mass="7287">MLVPIECNVHSRTSHDELWQQIGSKYHLSQFPMLFQSERISQPNFTIVLWSLIAFDLQKLGQ</sequence>
<proteinExistence type="predicted"/>
<dbReference type="Proteomes" id="UP000887565">
    <property type="component" value="Unplaced"/>
</dbReference>
<evidence type="ECO:0000313" key="2">
    <source>
        <dbReference type="WBParaSite" id="nRc.2.0.1.t30179-RA"/>
    </source>
</evidence>
<reference evidence="2" key="1">
    <citation type="submission" date="2022-11" db="UniProtKB">
        <authorList>
            <consortium name="WormBaseParasite"/>
        </authorList>
    </citation>
    <scope>IDENTIFICATION</scope>
</reference>
<dbReference type="WBParaSite" id="nRc.2.0.1.t30179-RA">
    <property type="protein sequence ID" value="nRc.2.0.1.t30179-RA"/>
    <property type="gene ID" value="nRc.2.0.1.g30179"/>
</dbReference>
<evidence type="ECO:0000313" key="1">
    <source>
        <dbReference type="Proteomes" id="UP000887565"/>
    </source>
</evidence>
<dbReference type="AlphaFoldDB" id="A0A915JVX3"/>
<accession>A0A915JVX3</accession>
<organism evidence="1 2">
    <name type="scientific">Romanomermis culicivorax</name>
    <name type="common">Nematode worm</name>
    <dbReference type="NCBI Taxonomy" id="13658"/>
    <lineage>
        <taxon>Eukaryota</taxon>
        <taxon>Metazoa</taxon>
        <taxon>Ecdysozoa</taxon>
        <taxon>Nematoda</taxon>
        <taxon>Enoplea</taxon>
        <taxon>Dorylaimia</taxon>
        <taxon>Mermithida</taxon>
        <taxon>Mermithoidea</taxon>
        <taxon>Mermithidae</taxon>
        <taxon>Romanomermis</taxon>
    </lineage>
</organism>
<name>A0A915JVX3_ROMCU</name>
<protein>
    <submittedName>
        <fullName evidence="2">Uncharacterized protein</fullName>
    </submittedName>
</protein>